<evidence type="ECO:0000256" key="1">
    <source>
        <dbReference type="SAM" id="MobiDB-lite"/>
    </source>
</evidence>
<dbReference type="Proteomes" id="UP000681722">
    <property type="component" value="Unassembled WGS sequence"/>
</dbReference>
<accession>A0A815DEK2</accession>
<organism evidence="2 4">
    <name type="scientific">Didymodactylos carnosus</name>
    <dbReference type="NCBI Taxonomy" id="1234261"/>
    <lineage>
        <taxon>Eukaryota</taxon>
        <taxon>Metazoa</taxon>
        <taxon>Spiralia</taxon>
        <taxon>Gnathifera</taxon>
        <taxon>Rotifera</taxon>
        <taxon>Eurotatoria</taxon>
        <taxon>Bdelloidea</taxon>
        <taxon>Philodinida</taxon>
        <taxon>Philodinidae</taxon>
        <taxon>Didymodactylos</taxon>
    </lineage>
</organism>
<dbReference type="EMBL" id="CAJNOQ010012292">
    <property type="protein sequence ID" value="CAF1296764.1"/>
    <property type="molecule type" value="Genomic_DNA"/>
</dbReference>
<feature type="region of interest" description="Disordered" evidence="1">
    <location>
        <begin position="37"/>
        <end position="59"/>
    </location>
</feature>
<sequence length="77" mass="8697">MRPPVIEQPPITKINLDGETGQLLTGEETVRQMKEKEEHAANKVKPVQKSTSLEQKQNLKAKKLPTTEDEMLCQLIS</sequence>
<evidence type="ECO:0000313" key="2">
    <source>
        <dbReference type="EMBL" id="CAF1296764.1"/>
    </source>
</evidence>
<comment type="caution">
    <text evidence="2">The sequence shown here is derived from an EMBL/GenBank/DDBJ whole genome shotgun (WGS) entry which is preliminary data.</text>
</comment>
<reference evidence="2" key="1">
    <citation type="submission" date="2021-02" db="EMBL/GenBank/DDBJ databases">
        <authorList>
            <person name="Nowell W R."/>
        </authorList>
    </citation>
    <scope>NUCLEOTIDE SEQUENCE</scope>
</reference>
<gene>
    <name evidence="2" type="ORF">GPM918_LOCUS28314</name>
    <name evidence="3" type="ORF">SRO942_LOCUS28805</name>
</gene>
<name>A0A815DEK2_9BILA</name>
<dbReference type="Proteomes" id="UP000663829">
    <property type="component" value="Unassembled WGS sequence"/>
</dbReference>
<protein>
    <submittedName>
        <fullName evidence="2">Uncharacterized protein</fullName>
    </submittedName>
</protein>
<dbReference type="EMBL" id="CAJOBC010035355">
    <property type="protein sequence ID" value="CAF4112632.1"/>
    <property type="molecule type" value="Genomic_DNA"/>
</dbReference>
<evidence type="ECO:0000313" key="4">
    <source>
        <dbReference type="Proteomes" id="UP000663829"/>
    </source>
</evidence>
<proteinExistence type="predicted"/>
<keyword evidence="4" id="KW-1185">Reference proteome</keyword>
<dbReference type="AlphaFoldDB" id="A0A815DEK2"/>
<feature type="compositionally biased region" description="Polar residues" evidence="1">
    <location>
        <begin position="48"/>
        <end position="58"/>
    </location>
</feature>
<evidence type="ECO:0000313" key="3">
    <source>
        <dbReference type="EMBL" id="CAF4112632.1"/>
    </source>
</evidence>